<sequence length="228" mass="24714">MFNSKLNVRFVALLTVFISLFLLAPTASAKNKKIGILVYDGVLTSDVTAPLEVFGVASRLTWFSDYDVVTISVTDKPTVVTEEGLNIGVDAWIGDKPQLDVLILTSSYSMDPLLNNQTLINYIASTAKQAEWMASNCSGAYLLAEAGILDGKQATTWAGGEGDFQDDYPKVKVLADTNFVIDDKVLTSNGSLVSYQAALKLLNLMSSQSKAQEVADALQYSRFSNQAF</sequence>
<dbReference type="Gene3D" id="3.40.50.880">
    <property type="match status" value="1"/>
</dbReference>
<organism evidence="3 4">
    <name type="scientific">Vibrio lentus</name>
    <dbReference type="NCBI Taxonomy" id="136468"/>
    <lineage>
        <taxon>Bacteria</taxon>
        <taxon>Pseudomonadati</taxon>
        <taxon>Pseudomonadota</taxon>
        <taxon>Gammaproteobacteria</taxon>
        <taxon>Vibrionales</taxon>
        <taxon>Vibrionaceae</taxon>
        <taxon>Vibrio</taxon>
    </lineage>
</organism>
<reference evidence="4" key="1">
    <citation type="submission" date="2016-07" db="EMBL/GenBank/DDBJ databases">
        <title>Nontailed viruses are major unrecognized killers of bacteria in the ocean.</title>
        <authorList>
            <person name="Kauffman K."/>
            <person name="Hussain F."/>
            <person name="Yang J."/>
            <person name="Arevalo P."/>
            <person name="Brown J."/>
            <person name="Cutler M."/>
            <person name="Kelly L."/>
            <person name="Polz M.F."/>
        </authorList>
    </citation>
    <scope>NUCLEOTIDE SEQUENCE [LARGE SCALE GENOMIC DNA]</scope>
    <source>
        <strain evidence="4">10N.286.55.C1</strain>
    </source>
</reference>
<evidence type="ECO:0000313" key="3">
    <source>
        <dbReference type="EMBL" id="PME65724.1"/>
    </source>
</evidence>
<evidence type="ECO:0000259" key="2">
    <source>
        <dbReference type="Pfam" id="PF01965"/>
    </source>
</evidence>
<feature type="chain" id="PRO_5014911738" evidence="1">
    <location>
        <begin position="30"/>
        <end position="228"/>
    </location>
</feature>
<dbReference type="AlphaFoldDB" id="A0A2N7BY21"/>
<protein>
    <submittedName>
        <fullName evidence="3">Transcriptional regulator</fullName>
    </submittedName>
</protein>
<dbReference type="PANTHER" id="PTHR43130:SF3">
    <property type="entry name" value="HTH-TYPE TRANSCRIPTIONAL REGULATOR RV1931C"/>
    <property type="match status" value="1"/>
</dbReference>
<dbReference type="InterPro" id="IPR052158">
    <property type="entry name" value="INH-QAR"/>
</dbReference>
<dbReference type="EMBL" id="MCSI01000112">
    <property type="protein sequence ID" value="PME65724.1"/>
    <property type="molecule type" value="Genomic_DNA"/>
</dbReference>
<name>A0A2N7BY21_9VIBR</name>
<keyword evidence="1" id="KW-0732">Signal</keyword>
<feature type="signal peptide" evidence="1">
    <location>
        <begin position="1"/>
        <end position="29"/>
    </location>
</feature>
<evidence type="ECO:0000313" key="4">
    <source>
        <dbReference type="Proteomes" id="UP000235778"/>
    </source>
</evidence>
<dbReference type="Proteomes" id="UP000235778">
    <property type="component" value="Unassembled WGS sequence"/>
</dbReference>
<dbReference type="GO" id="GO:0006355">
    <property type="term" value="P:regulation of DNA-templated transcription"/>
    <property type="evidence" value="ECO:0007669"/>
    <property type="project" value="TreeGrafter"/>
</dbReference>
<proteinExistence type="predicted"/>
<accession>A0A2N7BY21</accession>
<dbReference type="PANTHER" id="PTHR43130">
    <property type="entry name" value="ARAC-FAMILY TRANSCRIPTIONAL REGULATOR"/>
    <property type="match status" value="1"/>
</dbReference>
<feature type="domain" description="DJ-1/PfpI" evidence="2">
    <location>
        <begin position="32"/>
        <end position="202"/>
    </location>
</feature>
<evidence type="ECO:0000256" key="1">
    <source>
        <dbReference type="SAM" id="SignalP"/>
    </source>
</evidence>
<comment type="caution">
    <text evidence="3">The sequence shown here is derived from an EMBL/GenBank/DDBJ whole genome shotgun (WGS) entry which is preliminary data.</text>
</comment>
<dbReference type="InterPro" id="IPR029062">
    <property type="entry name" value="Class_I_gatase-like"/>
</dbReference>
<dbReference type="SUPFAM" id="SSF52317">
    <property type="entry name" value="Class I glutamine amidotransferase-like"/>
    <property type="match status" value="1"/>
</dbReference>
<dbReference type="CDD" id="cd03139">
    <property type="entry name" value="GATase1_PfpI_2"/>
    <property type="match status" value="1"/>
</dbReference>
<dbReference type="Pfam" id="PF01965">
    <property type="entry name" value="DJ-1_PfpI"/>
    <property type="match status" value="1"/>
</dbReference>
<dbReference type="InterPro" id="IPR002818">
    <property type="entry name" value="DJ-1/PfpI"/>
</dbReference>
<dbReference type="RefSeq" id="WP_102266442.1">
    <property type="nucleotide sequence ID" value="NZ_MCSH01000025.1"/>
</dbReference>
<gene>
    <name evidence="3" type="ORF">BCV30_05785</name>
</gene>